<feature type="chain" id="PRO_5013955972" description="F-box domain-containing protein" evidence="1">
    <location>
        <begin position="21"/>
        <end position="343"/>
    </location>
</feature>
<name>A0A2G5U0B0_9PELO</name>
<evidence type="ECO:0000313" key="4">
    <source>
        <dbReference type="Proteomes" id="UP000230233"/>
    </source>
</evidence>
<dbReference type="Pfam" id="PF00646">
    <property type="entry name" value="F-box"/>
    <property type="match status" value="1"/>
</dbReference>
<evidence type="ECO:0000313" key="3">
    <source>
        <dbReference type="EMBL" id="PIC32997.1"/>
    </source>
</evidence>
<evidence type="ECO:0000259" key="2">
    <source>
        <dbReference type="PROSITE" id="PS50181"/>
    </source>
</evidence>
<proteinExistence type="predicted"/>
<reference evidence="4" key="1">
    <citation type="submission" date="2017-10" db="EMBL/GenBank/DDBJ databases">
        <title>Rapid genome shrinkage in a self-fertile nematode reveals novel sperm competition proteins.</title>
        <authorList>
            <person name="Yin D."/>
            <person name="Schwarz E.M."/>
            <person name="Thomas C.G."/>
            <person name="Felde R.L."/>
            <person name="Korf I.F."/>
            <person name="Cutter A.D."/>
            <person name="Schartner C.M."/>
            <person name="Ralston E.J."/>
            <person name="Meyer B.J."/>
            <person name="Haag E.S."/>
        </authorList>
    </citation>
    <scope>NUCLEOTIDE SEQUENCE [LARGE SCALE GENOMIC DNA]</scope>
    <source>
        <strain evidence="4">JU1422</strain>
    </source>
</reference>
<feature type="domain" description="F-box" evidence="2">
    <location>
        <begin position="4"/>
        <end position="55"/>
    </location>
</feature>
<keyword evidence="1" id="KW-0732">Signal</keyword>
<dbReference type="EMBL" id="PDUG01000004">
    <property type="protein sequence ID" value="PIC32997.1"/>
    <property type="molecule type" value="Genomic_DNA"/>
</dbReference>
<dbReference type="PROSITE" id="PS50181">
    <property type="entry name" value="FBOX"/>
    <property type="match status" value="1"/>
</dbReference>
<feature type="signal peptide" evidence="1">
    <location>
        <begin position="1"/>
        <end position="20"/>
    </location>
</feature>
<comment type="caution">
    <text evidence="3">The sequence shown here is derived from an EMBL/GenBank/DDBJ whole genome shotgun (WGS) entry which is preliminary data.</text>
</comment>
<evidence type="ECO:0000256" key="1">
    <source>
        <dbReference type="SAM" id="SignalP"/>
    </source>
</evidence>
<protein>
    <recommendedName>
        <fullName evidence="2">F-box domain-containing protein</fullName>
    </recommendedName>
</protein>
<dbReference type="Proteomes" id="UP000230233">
    <property type="component" value="Chromosome IV"/>
</dbReference>
<dbReference type="PANTHER" id="PTHR21503:SF8">
    <property type="entry name" value="F-BOX ASSOCIATED DOMAIN-CONTAINING PROTEIN-RELATED"/>
    <property type="match status" value="1"/>
</dbReference>
<dbReference type="OrthoDB" id="5902789at2759"/>
<organism evidence="3 4">
    <name type="scientific">Caenorhabditis nigoni</name>
    <dbReference type="NCBI Taxonomy" id="1611254"/>
    <lineage>
        <taxon>Eukaryota</taxon>
        <taxon>Metazoa</taxon>
        <taxon>Ecdysozoa</taxon>
        <taxon>Nematoda</taxon>
        <taxon>Chromadorea</taxon>
        <taxon>Rhabditida</taxon>
        <taxon>Rhabditina</taxon>
        <taxon>Rhabditomorpha</taxon>
        <taxon>Rhabditoidea</taxon>
        <taxon>Rhabditidae</taxon>
        <taxon>Peloderinae</taxon>
        <taxon>Caenorhabditis</taxon>
    </lineage>
</organism>
<dbReference type="AlphaFoldDB" id="A0A2G5U0B0"/>
<dbReference type="PANTHER" id="PTHR21503">
    <property type="entry name" value="F-BOX-CONTAINING HYPOTHETICAL PROTEIN C.ELEGANS"/>
    <property type="match status" value="1"/>
</dbReference>
<sequence>MFNRFPILRIPLVVFTEVVAQLDPAEIVSMSLCSKRSLNILKSNQLKNSRNWELEMLDQDDNKPNCPRVVIFLIDKCRYLEVLSARSISDLKSQNPQFVNIGSHRVPAAFHKGLLQTYWEDRVQGLKAITDYTSSLFSLPVSNVTIYKNSLWMFEWVSKRQTVPLKKVFWWTAFRKNEDFWDDEVFSSAMRQCSPTNKLYILSEPSVNYRLTERLPKVNEIEISKAGWITLDNLMSIDSIEICIDESQLSTVDITKFLKNWLAGGMPRMEYIIITSKNFNELEVFDEELQAYVVPIEEKRKYQKNPFGFEFEFVGGYSMQRKDGIKATINFRNGSFHMAKWND</sequence>
<dbReference type="InterPro" id="IPR012885">
    <property type="entry name" value="F-box_Sdz-33"/>
</dbReference>
<dbReference type="Pfam" id="PF07735">
    <property type="entry name" value="FBA_2"/>
    <property type="match status" value="1"/>
</dbReference>
<gene>
    <name evidence="3" type="primary">Cnig_chr_IV.g13136</name>
    <name evidence="3" type="ORF">B9Z55_013136</name>
</gene>
<accession>A0A2G5U0B0</accession>
<keyword evidence="4" id="KW-1185">Reference proteome</keyword>
<dbReference type="InterPro" id="IPR001810">
    <property type="entry name" value="F-box_dom"/>
</dbReference>